<dbReference type="Proteomes" id="UP000244809">
    <property type="component" value="Chromosome 1"/>
</dbReference>
<sequence length="63" mass="6247">MGQGAWPAVSYPIGLGAPARVPVPAVRHASAAHASGSIATPKTAPIVRVTFISDAAVLTRAAS</sequence>
<proteinExistence type="predicted"/>
<dbReference type="EMBL" id="CP021067">
    <property type="protein sequence ID" value="AWG29531.1"/>
    <property type="molecule type" value="Genomic_DNA"/>
</dbReference>
<evidence type="ECO:0000313" key="2">
    <source>
        <dbReference type="Proteomes" id="UP000244809"/>
    </source>
</evidence>
<organism evidence="1 2">
    <name type="scientific">Burkholderia cenocepacia</name>
    <dbReference type="NCBI Taxonomy" id="95486"/>
    <lineage>
        <taxon>Bacteria</taxon>
        <taxon>Pseudomonadati</taxon>
        <taxon>Pseudomonadota</taxon>
        <taxon>Betaproteobacteria</taxon>
        <taxon>Burkholderiales</taxon>
        <taxon>Burkholderiaceae</taxon>
        <taxon>Burkholderia</taxon>
        <taxon>Burkholderia cepacia complex</taxon>
    </lineage>
</organism>
<protein>
    <submittedName>
        <fullName evidence="1">Uncharacterized protein</fullName>
    </submittedName>
</protein>
<name>A0AAD0NCY4_9BURK</name>
<gene>
    <name evidence="1" type="ORF">B9Z07_12185</name>
</gene>
<reference evidence="1 2" key="1">
    <citation type="submission" date="2017-04" db="EMBL/GenBank/DDBJ databases">
        <title>Complete genome sequence of Burkholderia cenocepacia PC184 Midwest clone.</title>
        <authorList>
            <person name="Mulks M.H."/>
            <person name="Cooper V.S."/>
        </authorList>
    </citation>
    <scope>NUCLEOTIDE SEQUENCE [LARGE SCALE GENOMIC DNA]</scope>
    <source>
        <strain evidence="1 2">PC184 Mulks</strain>
    </source>
</reference>
<dbReference type="RefSeq" id="WP_034175017.1">
    <property type="nucleotide sequence ID" value="NZ_CADEUB010000016.1"/>
</dbReference>
<dbReference type="AlphaFoldDB" id="A0AAD0NCY4"/>
<accession>A0AAD0NCY4</accession>
<evidence type="ECO:0000313" key="1">
    <source>
        <dbReference type="EMBL" id="AWG29531.1"/>
    </source>
</evidence>